<proteinExistence type="predicted"/>
<dbReference type="RefSeq" id="WP_166276763.1">
    <property type="nucleotide sequence ID" value="NZ_JTHE03000103.1"/>
</dbReference>
<dbReference type="Gene3D" id="3.40.50.1820">
    <property type="entry name" value="alpha/beta hydrolase"/>
    <property type="match status" value="1"/>
</dbReference>
<dbReference type="GO" id="GO:0043041">
    <property type="term" value="P:amino acid activation for nonribosomal peptide biosynthetic process"/>
    <property type="evidence" value="ECO:0007669"/>
    <property type="project" value="UniProtKB-ARBA"/>
</dbReference>
<dbReference type="PANTHER" id="PTHR45527">
    <property type="entry name" value="NONRIBOSOMAL PEPTIDE SYNTHETASE"/>
    <property type="match status" value="1"/>
</dbReference>
<feature type="domain" description="Carrier" evidence="4">
    <location>
        <begin position="542"/>
        <end position="617"/>
    </location>
</feature>
<dbReference type="InterPro" id="IPR010071">
    <property type="entry name" value="AA_adenyl_dom"/>
</dbReference>
<dbReference type="GO" id="GO:0072330">
    <property type="term" value="P:monocarboxylic acid biosynthetic process"/>
    <property type="evidence" value="ECO:0007669"/>
    <property type="project" value="UniProtKB-ARBA"/>
</dbReference>
<evidence type="ECO:0000313" key="6">
    <source>
        <dbReference type="Proteomes" id="UP000031561"/>
    </source>
</evidence>
<dbReference type="PANTHER" id="PTHR45527:SF1">
    <property type="entry name" value="FATTY ACID SYNTHASE"/>
    <property type="match status" value="1"/>
</dbReference>
<evidence type="ECO:0000313" key="5">
    <source>
        <dbReference type="EMBL" id="MCM1984681.1"/>
    </source>
</evidence>
<dbReference type="Pfam" id="PF00550">
    <property type="entry name" value="PP-binding"/>
    <property type="match status" value="1"/>
</dbReference>
<dbReference type="GO" id="GO:0044550">
    <property type="term" value="P:secondary metabolite biosynthetic process"/>
    <property type="evidence" value="ECO:0007669"/>
    <property type="project" value="UniProtKB-ARBA"/>
</dbReference>
<dbReference type="PROSITE" id="PS50075">
    <property type="entry name" value="CARRIER"/>
    <property type="match status" value="1"/>
</dbReference>
<comment type="caution">
    <text evidence="5">The sequence shown here is derived from an EMBL/GenBank/DDBJ whole genome shotgun (WGS) entry which is preliminary data.</text>
</comment>
<dbReference type="Gene3D" id="1.10.1200.10">
    <property type="entry name" value="ACP-like"/>
    <property type="match status" value="1"/>
</dbReference>
<keyword evidence="6" id="KW-1185">Reference proteome</keyword>
<organism evidence="5 6">
    <name type="scientific">Lyngbya confervoides BDU141951</name>
    <dbReference type="NCBI Taxonomy" id="1574623"/>
    <lineage>
        <taxon>Bacteria</taxon>
        <taxon>Bacillati</taxon>
        <taxon>Cyanobacteriota</taxon>
        <taxon>Cyanophyceae</taxon>
        <taxon>Oscillatoriophycideae</taxon>
        <taxon>Oscillatoriales</taxon>
        <taxon>Microcoleaceae</taxon>
        <taxon>Lyngbya</taxon>
    </lineage>
</organism>
<dbReference type="FunFam" id="3.40.50.980:FF:000001">
    <property type="entry name" value="Non-ribosomal peptide synthetase"/>
    <property type="match status" value="1"/>
</dbReference>
<dbReference type="Pfam" id="PF00975">
    <property type="entry name" value="Thioesterase"/>
    <property type="match status" value="1"/>
</dbReference>
<dbReference type="Gene3D" id="2.30.38.10">
    <property type="entry name" value="Luciferase, Domain 3"/>
    <property type="match status" value="1"/>
</dbReference>
<sequence length="922" mass="101592">MKRSRQSHSDDSPSQAPWLNHPASPAYDIAITRLFEAQASRTPREIAVSSLDSALTYQQLNERANQIARYLRLNGVRENTLVAIYLPRSLDLIVAFLGTLKAGGAYIPLDPDYPAERRIFMLDHSQAPLLITQPDWARSLDHYPGQILCLEQAAETIAQYSTANLEQAPAPDHLAYMIYTSGSTGQPKGVLIPHRGLSNHAQAMAQLFALAPGDRVLQFASLSFDIIVEELYPSFLSGATVVLRPETLIYSIQVFLDYLDQHQITVLNLPTAFWHELVYSMDRLQRSLPRRTRLVVVGGEKARRSAYRRWQSLVGSSVRWINTYGPTETTVSATYFDPSTTKVDPETEEIPIGLPLPNVETFVLDENLQPVPPGQVGELHIGGAGLAVGYHRLPSRTAERFIPNPLSPQQLLYKTGDLVRQRSDGHLEYVGRQDFRVKIRGFRIEPAEIETCLERHPDVSQAVVTVHQDAAENSRLVAYVVPQPRAQLDPEGLRDFSAATLPDYMVPRSFVLMTDLPLNANGKVDRHRLSAPAPDRQRTITPPDNDLETQLISIWQRILGVHPIGVTDNFFELGGHSLLVARFFSELEASLGHSAPLTLLLEAPTIRELATRLTRTSPSQGQALVVPLRGGQTHPPLFLLHDADGDTSLYLNLAAQMRGDRAVYGLQARQVQGQPEVYSSLTAMAADYCQAIQAIQPHGPYLLGGLCAGGVLAFEVALQLQAQGKSVALLALMESPDVQAVAIASPENSVPFAKIKAIFAASPSRLKGFQQAMRFIVMRTQSRFKAQLATWLEQGKAQILITYWANGPRPIPGILHNVSVRTLYLQAEKTYQPSTRFQGSILLIKASQGTGFDQPYGELYAEADLGWGKRTTGEIQIFTVAGGHTSMLSTKNVSQIAQILEQRIDQGLSPSTPATPAPSVIS</sequence>
<dbReference type="AlphaFoldDB" id="A0ABD4T7E0"/>
<dbReference type="Gene3D" id="3.40.50.980">
    <property type="match status" value="2"/>
</dbReference>
<dbReference type="FunFam" id="3.40.50.12780:FF:000012">
    <property type="entry name" value="Non-ribosomal peptide synthetase"/>
    <property type="match status" value="1"/>
</dbReference>
<gene>
    <name evidence="5" type="ORF">QQ91_0017805</name>
</gene>
<dbReference type="InterPro" id="IPR025110">
    <property type="entry name" value="AMP-bd_C"/>
</dbReference>
<dbReference type="FunFam" id="1.10.1200.10:FF:000016">
    <property type="entry name" value="Non-ribosomal peptide synthase"/>
    <property type="match status" value="1"/>
</dbReference>
<dbReference type="SUPFAM" id="SSF53474">
    <property type="entry name" value="alpha/beta-Hydrolases"/>
    <property type="match status" value="1"/>
</dbReference>
<dbReference type="SUPFAM" id="SSF47336">
    <property type="entry name" value="ACP-like"/>
    <property type="match status" value="1"/>
</dbReference>
<dbReference type="InterPro" id="IPR020806">
    <property type="entry name" value="PKS_PP-bd"/>
</dbReference>
<evidence type="ECO:0000256" key="3">
    <source>
        <dbReference type="SAM" id="MobiDB-lite"/>
    </source>
</evidence>
<reference evidence="5 6" key="1">
    <citation type="journal article" date="2015" name="Genome Announc.">
        <title>Draft Genome Sequence of Filamentous Marine Cyanobacterium Lyngbya confervoides Strain BDU141951.</title>
        <authorList>
            <person name="Chandrababunaidu M.M."/>
            <person name="Sen D."/>
            <person name="Tripathy S."/>
        </authorList>
    </citation>
    <scope>NUCLEOTIDE SEQUENCE [LARGE SCALE GENOMIC DNA]</scope>
    <source>
        <strain evidence="5 6">BDU141951</strain>
    </source>
</reference>
<protein>
    <submittedName>
        <fullName evidence="5">Amino acid adenylation domain-containing protein</fullName>
    </submittedName>
</protein>
<dbReference type="CDD" id="cd05930">
    <property type="entry name" value="A_NRPS"/>
    <property type="match status" value="1"/>
</dbReference>
<dbReference type="SUPFAM" id="SSF56801">
    <property type="entry name" value="Acetyl-CoA synthetase-like"/>
    <property type="match status" value="1"/>
</dbReference>
<dbReference type="Gene3D" id="3.30.300.30">
    <property type="match status" value="1"/>
</dbReference>
<keyword evidence="2" id="KW-0597">Phosphoprotein</keyword>
<dbReference type="EMBL" id="JTHE03000103">
    <property type="protein sequence ID" value="MCM1984681.1"/>
    <property type="molecule type" value="Genomic_DNA"/>
</dbReference>
<dbReference type="InterPro" id="IPR020845">
    <property type="entry name" value="AMP-binding_CS"/>
</dbReference>
<dbReference type="Pfam" id="PF00501">
    <property type="entry name" value="AMP-binding"/>
    <property type="match status" value="1"/>
</dbReference>
<name>A0ABD4T7E0_9CYAN</name>
<feature type="region of interest" description="Disordered" evidence="3">
    <location>
        <begin position="1"/>
        <end position="21"/>
    </location>
</feature>
<evidence type="ECO:0000256" key="1">
    <source>
        <dbReference type="ARBA" id="ARBA00022450"/>
    </source>
</evidence>
<accession>A0ABD4T7E0</accession>
<dbReference type="InterPro" id="IPR009081">
    <property type="entry name" value="PP-bd_ACP"/>
</dbReference>
<dbReference type="Proteomes" id="UP000031561">
    <property type="component" value="Unassembled WGS sequence"/>
</dbReference>
<evidence type="ECO:0000256" key="2">
    <source>
        <dbReference type="ARBA" id="ARBA00022553"/>
    </source>
</evidence>
<dbReference type="InterPro" id="IPR001031">
    <property type="entry name" value="Thioesterase"/>
</dbReference>
<dbReference type="InterPro" id="IPR045851">
    <property type="entry name" value="AMP-bd_C_sf"/>
</dbReference>
<dbReference type="FunFam" id="3.30.300.30:FF:000010">
    <property type="entry name" value="Enterobactin synthetase component F"/>
    <property type="match status" value="1"/>
</dbReference>
<dbReference type="PROSITE" id="PS00455">
    <property type="entry name" value="AMP_BINDING"/>
    <property type="match status" value="1"/>
</dbReference>
<keyword evidence="1" id="KW-0596">Phosphopantetheine</keyword>
<evidence type="ECO:0000259" key="4">
    <source>
        <dbReference type="PROSITE" id="PS50075"/>
    </source>
</evidence>
<dbReference type="InterPro" id="IPR000873">
    <property type="entry name" value="AMP-dep_synth/lig_dom"/>
</dbReference>
<dbReference type="SMART" id="SM00823">
    <property type="entry name" value="PKS_PP"/>
    <property type="match status" value="1"/>
</dbReference>
<dbReference type="InterPro" id="IPR029058">
    <property type="entry name" value="AB_hydrolase_fold"/>
</dbReference>
<dbReference type="NCBIfam" id="TIGR01733">
    <property type="entry name" value="AA-adenyl-dom"/>
    <property type="match status" value="1"/>
</dbReference>
<dbReference type="InterPro" id="IPR036736">
    <property type="entry name" value="ACP-like_sf"/>
</dbReference>
<dbReference type="Pfam" id="PF13193">
    <property type="entry name" value="AMP-binding_C"/>
    <property type="match status" value="1"/>
</dbReference>